<dbReference type="AlphaFoldDB" id="A0A5K1HLM3"/>
<organism evidence="2">
    <name type="scientific">Nymphaea colorata</name>
    <name type="common">pocket water lily</name>
    <dbReference type="NCBI Taxonomy" id="210225"/>
    <lineage>
        <taxon>Eukaryota</taxon>
        <taxon>Viridiplantae</taxon>
        <taxon>Streptophyta</taxon>
        <taxon>Embryophyta</taxon>
        <taxon>Tracheophyta</taxon>
        <taxon>Spermatophyta</taxon>
        <taxon>Magnoliopsida</taxon>
        <taxon>Nymphaeales</taxon>
        <taxon>Nymphaeaceae</taxon>
        <taxon>Nymphaea</taxon>
    </lineage>
</organism>
<dbReference type="PANTHER" id="PTHR15239:SF6">
    <property type="entry name" value="RIBOSOME QUALITY CONTROL COMPLEX SUBUNIT NEMF"/>
    <property type="match status" value="1"/>
</dbReference>
<dbReference type="PANTHER" id="PTHR15239">
    <property type="entry name" value="NUCLEAR EXPORT MEDIATOR FACTOR NEMF"/>
    <property type="match status" value="1"/>
</dbReference>
<evidence type="ECO:0000313" key="2">
    <source>
        <dbReference type="EMBL" id="VVW89640.1"/>
    </source>
</evidence>
<evidence type="ECO:0000256" key="1">
    <source>
        <dbReference type="SAM" id="MobiDB-lite"/>
    </source>
</evidence>
<protein>
    <submittedName>
        <fullName evidence="2">Uncharacterized protein</fullName>
    </submittedName>
</protein>
<dbReference type="GO" id="GO:0000049">
    <property type="term" value="F:tRNA binding"/>
    <property type="evidence" value="ECO:0007669"/>
    <property type="project" value="TreeGrafter"/>
</dbReference>
<dbReference type="GO" id="GO:1990116">
    <property type="term" value="P:ribosome-associated ubiquitin-dependent protein catabolic process"/>
    <property type="evidence" value="ECO:0007669"/>
    <property type="project" value="TreeGrafter"/>
</dbReference>
<dbReference type="InterPro" id="IPR051608">
    <property type="entry name" value="RQC_Subunit_NEMF"/>
</dbReference>
<dbReference type="GO" id="GO:0072344">
    <property type="term" value="P:rescue of stalled ribosome"/>
    <property type="evidence" value="ECO:0007669"/>
    <property type="project" value="TreeGrafter"/>
</dbReference>
<reference evidence="2" key="1">
    <citation type="submission" date="2019-09" db="EMBL/GenBank/DDBJ databases">
        <authorList>
            <person name="Zhang L."/>
        </authorList>
    </citation>
    <scope>NUCLEOTIDE SEQUENCE</scope>
</reference>
<feature type="region of interest" description="Disordered" evidence="1">
    <location>
        <begin position="1"/>
        <end position="20"/>
    </location>
</feature>
<dbReference type="GO" id="GO:1990112">
    <property type="term" value="C:RQC complex"/>
    <property type="evidence" value="ECO:0007669"/>
    <property type="project" value="TreeGrafter"/>
</dbReference>
<proteinExistence type="predicted"/>
<gene>
    <name evidence="2" type="ORF">NYM_LOCUS30446</name>
</gene>
<sequence length="78" mass="9459">MYYEGRKKQQQKEQRTREASEQVLKLAEKDALKKIEKKKNELLLKAVPTRKQLWFEKFYWFVTSDGWLVISGRDSHQN</sequence>
<accession>A0A5K1HLM3</accession>
<dbReference type="EMBL" id="LR722228">
    <property type="protein sequence ID" value="VVW89640.1"/>
    <property type="molecule type" value="Genomic_DNA"/>
</dbReference>
<dbReference type="GO" id="GO:0043023">
    <property type="term" value="F:ribosomal large subunit binding"/>
    <property type="evidence" value="ECO:0007669"/>
    <property type="project" value="TreeGrafter"/>
</dbReference>
<name>A0A5K1HLM3_9MAGN</name>